<sequence length="141" mass="15367">MPPLRREISSRSGFGFLCFAAKRRACGSACPTVTDSVCPLSGSQRFVTAPKGIAINKRPTLFVSTDDTSCLLETDVPHRGAQPAPLHLDTDRANRSQLDILTTSPKQKPITSLLVAQKAAAELSSSRERCARFLRSPRQWA</sequence>
<dbReference type="EMBL" id="OW152830">
    <property type="protein sequence ID" value="CAH2048527.1"/>
    <property type="molecule type" value="Genomic_DNA"/>
</dbReference>
<evidence type="ECO:0000313" key="2">
    <source>
        <dbReference type="Proteomes" id="UP000837857"/>
    </source>
</evidence>
<accession>A0ABN8I429</accession>
<evidence type="ECO:0000313" key="1">
    <source>
        <dbReference type="EMBL" id="CAH2048527.1"/>
    </source>
</evidence>
<proteinExistence type="predicted"/>
<organism evidence="1 2">
    <name type="scientific">Iphiclides podalirius</name>
    <name type="common">scarce swallowtail</name>
    <dbReference type="NCBI Taxonomy" id="110791"/>
    <lineage>
        <taxon>Eukaryota</taxon>
        <taxon>Metazoa</taxon>
        <taxon>Ecdysozoa</taxon>
        <taxon>Arthropoda</taxon>
        <taxon>Hexapoda</taxon>
        <taxon>Insecta</taxon>
        <taxon>Pterygota</taxon>
        <taxon>Neoptera</taxon>
        <taxon>Endopterygota</taxon>
        <taxon>Lepidoptera</taxon>
        <taxon>Glossata</taxon>
        <taxon>Ditrysia</taxon>
        <taxon>Papilionoidea</taxon>
        <taxon>Papilionidae</taxon>
        <taxon>Papilioninae</taxon>
        <taxon>Iphiclides</taxon>
    </lineage>
</organism>
<gene>
    <name evidence="1" type="ORF">IPOD504_LOCUS6142</name>
</gene>
<dbReference type="Proteomes" id="UP000837857">
    <property type="component" value="Chromosome 18"/>
</dbReference>
<name>A0ABN8I429_9NEOP</name>
<keyword evidence="2" id="KW-1185">Reference proteome</keyword>
<feature type="non-terminal residue" evidence="1">
    <location>
        <position position="1"/>
    </location>
</feature>
<reference evidence="1" key="1">
    <citation type="submission" date="2022-03" db="EMBL/GenBank/DDBJ databases">
        <authorList>
            <person name="Martin H S."/>
        </authorList>
    </citation>
    <scope>NUCLEOTIDE SEQUENCE</scope>
</reference>
<protein>
    <submittedName>
        <fullName evidence="1">Uncharacterized protein</fullName>
    </submittedName>
</protein>